<comment type="pathway">
    <text evidence="1">Cofactor biosynthesis; (R)-pantothenate biosynthesis; (R)-pantoate from 3-methyl-2-oxobutanoate: step 1/2.</text>
</comment>
<evidence type="ECO:0000256" key="2">
    <source>
        <dbReference type="ARBA" id="ARBA00008676"/>
    </source>
</evidence>
<accession>A0A445D7X9</accession>
<protein>
    <recommendedName>
        <fullName evidence="3">3-methyl-2-oxobutanoate hydroxymethyltransferase</fullName>
        <ecNumber evidence="3">2.1.2.11</ecNumber>
    </recommendedName>
</protein>
<sequence>MSNVLENTVYSGPRPQAPNQRTTLKQLRQQHSNSKPIIMVTAYNYPSVVCIDMTGIDICLVGDSAYMMVQGHNTTLPITVDEMLVHYHIVARGA</sequence>
<evidence type="ECO:0000256" key="1">
    <source>
        <dbReference type="ARBA" id="ARBA00005033"/>
    </source>
</evidence>
<dbReference type="PANTHER" id="PTHR20881:SF0">
    <property type="entry name" value="3-METHYL-2-OXOBUTANOATE HYDROXYMETHYLTRANSFERASE"/>
    <property type="match status" value="1"/>
</dbReference>
<dbReference type="InterPro" id="IPR015813">
    <property type="entry name" value="Pyrv/PenolPyrv_kinase-like_dom"/>
</dbReference>
<gene>
    <name evidence="7" type="ORF">Ahy_A05g025286</name>
</gene>
<keyword evidence="8" id="KW-1185">Reference proteome</keyword>
<evidence type="ECO:0000256" key="5">
    <source>
        <dbReference type="ARBA" id="ARBA00049172"/>
    </source>
</evidence>
<dbReference type="STRING" id="3818.A0A445D7X9"/>
<comment type="caution">
    <text evidence="7">The sequence shown here is derived from an EMBL/GenBank/DDBJ whole genome shotgun (WGS) entry which is preliminary data.</text>
</comment>
<dbReference type="PANTHER" id="PTHR20881">
    <property type="entry name" value="3-METHYL-2-OXOBUTANOATE HYDROXYMETHYLTRANSFERASE"/>
    <property type="match status" value="1"/>
</dbReference>
<dbReference type="UniPathway" id="UPA00028">
    <property type="reaction ID" value="UER00003"/>
</dbReference>
<dbReference type="InterPro" id="IPR003700">
    <property type="entry name" value="Pantoate_hydroxy_MeTrfase"/>
</dbReference>
<comment type="catalytic activity">
    <reaction evidence="5">
        <text>(6R)-5,10-methylene-5,6,7,8-tetrahydrofolate + 3-methyl-2-oxobutanoate + H2O = 2-dehydropantoate + (6S)-5,6,7,8-tetrahydrofolate</text>
        <dbReference type="Rhea" id="RHEA:11824"/>
        <dbReference type="ChEBI" id="CHEBI:11561"/>
        <dbReference type="ChEBI" id="CHEBI:11851"/>
        <dbReference type="ChEBI" id="CHEBI:15377"/>
        <dbReference type="ChEBI" id="CHEBI:15636"/>
        <dbReference type="ChEBI" id="CHEBI:57453"/>
        <dbReference type="EC" id="2.1.2.11"/>
    </reaction>
</comment>
<name>A0A445D7X9_ARAHY</name>
<dbReference type="GO" id="GO:0005739">
    <property type="term" value="C:mitochondrion"/>
    <property type="evidence" value="ECO:0007669"/>
    <property type="project" value="TreeGrafter"/>
</dbReference>
<dbReference type="AlphaFoldDB" id="A0A445D7X9"/>
<evidence type="ECO:0000313" key="8">
    <source>
        <dbReference type="Proteomes" id="UP000289738"/>
    </source>
</evidence>
<dbReference type="Proteomes" id="UP000289738">
    <property type="component" value="Chromosome A05"/>
</dbReference>
<comment type="similarity">
    <text evidence="2">Belongs to the PanB family.</text>
</comment>
<dbReference type="SUPFAM" id="SSF51621">
    <property type="entry name" value="Phosphoenolpyruvate/pyruvate domain"/>
    <property type="match status" value="1"/>
</dbReference>
<organism evidence="7 8">
    <name type="scientific">Arachis hypogaea</name>
    <name type="common">Peanut</name>
    <dbReference type="NCBI Taxonomy" id="3818"/>
    <lineage>
        <taxon>Eukaryota</taxon>
        <taxon>Viridiplantae</taxon>
        <taxon>Streptophyta</taxon>
        <taxon>Embryophyta</taxon>
        <taxon>Tracheophyta</taxon>
        <taxon>Spermatophyta</taxon>
        <taxon>Magnoliopsida</taxon>
        <taxon>eudicotyledons</taxon>
        <taxon>Gunneridae</taxon>
        <taxon>Pentapetalae</taxon>
        <taxon>rosids</taxon>
        <taxon>fabids</taxon>
        <taxon>Fabales</taxon>
        <taxon>Fabaceae</taxon>
        <taxon>Papilionoideae</taxon>
        <taxon>50 kb inversion clade</taxon>
        <taxon>dalbergioids sensu lato</taxon>
        <taxon>Dalbergieae</taxon>
        <taxon>Pterocarpus clade</taxon>
        <taxon>Arachis</taxon>
    </lineage>
</organism>
<dbReference type="GO" id="GO:0015940">
    <property type="term" value="P:pantothenate biosynthetic process"/>
    <property type="evidence" value="ECO:0007669"/>
    <property type="project" value="UniProtKB-UniPathway"/>
</dbReference>
<feature type="compositionally biased region" description="Polar residues" evidence="6">
    <location>
        <begin position="1"/>
        <end position="10"/>
    </location>
</feature>
<evidence type="ECO:0000256" key="4">
    <source>
        <dbReference type="ARBA" id="ARBA00022679"/>
    </source>
</evidence>
<reference evidence="7 8" key="1">
    <citation type="submission" date="2019-01" db="EMBL/GenBank/DDBJ databases">
        <title>Sequencing of cultivated peanut Arachis hypogaea provides insights into genome evolution and oil improvement.</title>
        <authorList>
            <person name="Chen X."/>
        </authorList>
    </citation>
    <scope>NUCLEOTIDE SEQUENCE [LARGE SCALE GENOMIC DNA]</scope>
    <source>
        <strain evidence="8">cv. Fuhuasheng</strain>
        <tissue evidence="7">Leaves</tissue>
    </source>
</reference>
<feature type="region of interest" description="Disordered" evidence="6">
    <location>
        <begin position="1"/>
        <end position="22"/>
    </location>
</feature>
<dbReference type="EC" id="2.1.2.11" evidence="3"/>
<evidence type="ECO:0000313" key="7">
    <source>
        <dbReference type="EMBL" id="RYR59402.1"/>
    </source>
</evidence>
<dbReference type="InterPro" id="IPR040442">
    <property type="entry name" value="Pyrv_kinase-like_dom_sf"/>
</dbReference>
<evidence type="ECO:0000256" key="3">
    <source>
        <dbReference type="ARBA" id="ARBA00012618"/>
    </source>
</evidence>
<dbReference type="Pfam" id="PF02548">
    <property type="entry name" value="Pantoate_transf"/>
    <property type="match status" value="1"/>
</dbReference>
<dbReference type="GO" id="GO:0000287">
    <property type="term" value="F:magnesium ion binding"/>
    <property type="evidence" value="ECO:0007669"/>
    <property type="project" value="TreeGrafter"/>
</dbReference>
<dbReference type="EMBL" id="SDMP01000005">
    <property type="protein sequence ID" value="RYR59402.1"/>
    <property type="molecule type" value="Genomic_DNA"/>
</dbReference>
<dbReference type="GO" id="GO:0003864">
    <property type="term" value="F:3-methyl-2-oxobutanoate hydroxymethyltransferase activity"/>
    <property type="evidence" value="ECO:0007669"/>
    <property type="project" value="UniProtKB-EC"/>
</dbReference>
<keyword evidence="4" id="KW-0808">Transferase</keyword>
<proteinExistence type="inferred from homology"/>
<evidence type="ECO:0000256" key="6">
    <source>
        <dbReference type="SAM" id="MobiDB-lite"/>
    </source>
</evidence>
<dbReference type="Gene3D" id="3.20.20.60">
    <property type="entry name" value="Phosphoenolpyruvate-binding domains"/>
    <property type="match status" value="1"/>
</dbReference>